<dbReference type="AlphaFoldDB" id="A0AAN6SCV0"/>
<name>A0AAN6SCV0_9PEZI</name>
<evidence type="ECO:0000313" key="1">
    <source>
        <dbReference type="EMBL" id="KAK3948935.1"/>
    </source>
</evidence>
<keyword evidence="2" id="KW-1185">Reference proteome</keyword>
<organism evidence="1 2">
    <name type="scientific">Pseudoneurospora amorphoporcata</name>
    <dbReference type="NCBI Taxonomy" id="241081"/>
    <lineage>
        <taxon>Eukaryota</taxon>
        <taxon>Fungi</taxon>
        <taxon>Dikarya</taxon>
        <taxon>Ascomycota</taxon>
        <taxon>Pezizomycotina</taxon>
        <taxon>Sordariomycetes</taxon>
        <taxon>Sordariomycetidae</taxon>
        <taxon>Sordariales</taxon>
        <taxon>Sordariaceae</taxon>
        <taxon>Pseudoneurospora</taxon>
    </lineage>
</organism>
<reference evidence="1" key="1">
    <citation type="journal article" date="2023" name="Mol. Phylogenet. Evol.">
        <title>Genome-scale phylogeny and comparative genomics of the fungal order Sordariales.</title>
        <authorList>
            <person name="Hensen N."/>
            <person name="Bonometti L."/>
            <person name="Westerberg I."/>
            <person name="Brannstrom I.O."/>
            <person name="Guillou S."/>
            <person name="Cros-Aarteil S."/>
            <person name="Calhoun S."/>
            <person name="Haridas S."/>
            <person name="Kuo A."/>
            <person name="Mondo S."/>
            <person name="Pangilinan J."/>
            <person name="Riley R."/>
            <person name="LaButti K."/>
            <person name="Andreopoulos B."/>
            <person name="Lipzen A."/>
            <person name="Chen C."/>
            <person name="Yan M."/>
            <person name="Daum C."/>
            <person name="Ng V."/>
            <person name="Clum A."/>
            <person name="Steindorff A."/>
            <person name="Ohm R.A."/>
            <person name="Martin F."/>
            <person name="Silar P."/>
            <person name="Natvig D.O."/>
            <person name="Lalanne C."/>
            <person name="Gautier V."/>
            <person name="Ament-Velasquez S.L."/>
            <person name="Kruys A."/>
            <person name="Hutchinson M.I."/>
            <person name="Powell A.J."/>
            <person name="Barry K."/>
            <person name="Miller A.N."/>
            <person name="Grigoriev I.V."/>
            <person name="Debuchy R."/>
            <person name="Gladieux P."/>
            <person name="Hiltunen Thoren M."/>
            <person name="Johannesson H."/>
        </authorList>
    </citation>
    <scope>NUCLEOTIDE SEQUENCE</scope>
    <source>
        <strain evidence="1">CBS 626.80</strain>
    </source>
</reference>
<evidence type="ECO:0000313" key="2">
    <source>
        <dbReference type="Proteomes" id="UP001303222"/>
    </source>
</evidence>
<accession>A0AAN6SCV0</accession>
<gene>
    <name evidence="1" type="ORF">QBC32DRAFT_317332</name>
</gene>
<sequence length="105" mass="11969">MFGNTAFDKEMLLFLQYKNDADDTVVKALKHNEVLSFYIQYFDFRDEAHFHHCLYGPSPAYRDRFGTAAAPTEESTNKLFSFASWVDDFSSPDIVAMTPGQALKA</sequence>
<protein>
    <submittedName>
        <fullName evidence="1">Uncharacterized protein</fullName>
    </submittedName>
</protein>
<dbReference type="Proteomes" id="UP001303222">
    <property type="component" value="Unassembled WGS sequence"/>
</dbReference>
<dbReference type="EMBL" id="MU859237">
    <property type="protein sequence ID" value="KAK3948935.1"/>
    <property type="molecule type" value="Genomic_DNA"/>
</dbReference>
<reference evidence="1" key="2">
    <citation type="submission" date="2023-06" db="EMBL/GenBank/DDBJ databases">
        <authorList>
            <consortium name="Lawrence Berkeley National Laboratory"/>
            <person name="Mondo S.J."/>
            <person name="Hensen N."/>
            <person name="Bonometti L."/>
            <person name="Westerberg I."/>
            <person name="Brannstrom I.O."/>
            <person name="Guillou S."/>
            <person name="Cros-Aarteil S."/>
            <person name="Calhoun S."/>
            <person name="Haridas S."/>
            <person name="Kuo A."/>
            <person name="Pangilinan J."/>
            <person name="Riley R."/>
            <person name="Labutti K."/>
            <person name="Andreopoulos B."/>
            <person name="Lipzen A."/>
            <person name="Chen C."/>
            <person name="Yanf M."/>
            <person name="Daum C."/>
            <person name="Ng V."/>
            <person name="Clum A."/>
            <person name="Steindorff A."/>
            <person name="Ohm R."/>
            <person name="Martin F."/>
            <person name="Silar P."/>
            <person name="Natvig D."/>
            <person name="Lalanne C."/>
            <person name="Gautier V."/>
            <person name="Ament-Velasquez S.L."/>
            <person name="Kruys A."/>
            <person name="Hutchinson M.I."/>
            <person name="Powell A.J."/>
            <person name="Barry K."/>
            <person name="Miller A.N."/>
            <person name="Grigoriev I.V."/>
            <person name="Debuchy R."/>
            <person name="Gladieux P."/>
            <person name="Thoren M.H."/>
            <person name="Johannesson H."/>
        </authorList>
    </citation>
    <scope>NUCLEOTIDE SEQUENCE</scope>
    <source>
        <strain evidence="1">CBS 626.80</strain>
    </source>
</reference>
<comment type="caution">
    <text evidence="1">The sequence shown here is derived from an EMBL/GenBank/DDBJ whole genome shotgun (WGS) entry which is preliminary data.</text>
</comment>
<proteinExistence type="predicted"/>